<accession>A0A0E9NPW0</accession>
<dbReference type="EMBL" id="BACD03000055">
    <property type="protein sequence ID" value="GAO51897.1"/>
    <property type="molecule type" value="Genomic_DNA"/>
</dbReference>
<dbReference type="Proteomes" id="UP000033140">
    <property type="component" value="Unassembled WGS sequence"/>
</dbReference>
<evidence type="ECO:0000313" key="2">
    <source>
        <dbReference type="Proteomes" id="UP000033140"/>
    </source>
</evidence>
<sequence>MVPDGQMRAAVRITSYFYIVHPSTYFHILHLLPQTNSLLNLVLESNSLVDRTLNTSHNLLLSKDGRQRGPNDLRRLRSVNARPDTLGAVVVDNRSSLSVVSRQTLAEGLGVIVGTLDERLAGNVVSHGHLWWVELLVVGTTGSGVDQTTSDTRNEEGVIDLQLDRVIQLLLPLLEHGVQLVGLGDSTGETVEDEAELAFGVGGELGLDHADHDVVGDEASGVHDLLGLDTEGSLLGDLGAEHVTGSQVTDVELVLDSRGLGSLTYIPALANQLTSSTNCKMCAPAPGGPIKIMRSCSAGVKAWETFFPAACSSSSIRATRSATFCLKWAISSDIAVVVG</sequence>
<proteinExistence type="predicted"/>
<keyword evidence="2" id="KW-1185">Reference proteome</keyword>
<reference evidence="1 2" key="1">
    <citation type="journal article" date="2011" name="J. Gen. Appl. Microbiol.">
        <title>Draft genome sequencing of the enigmatic yeast Saitoella complicata.</title>
        <authorList>
            <person name="Nishida H."/>
            <person name="Hamamoto M."/>
            <person name="Sugiyama J."/>
        </authorList>
    </citation>
    <scope>NUCLEOTIDE SEQUENCE [LARGE SCALE GENOMIC DNA]</scope>
    <source>
        <strain evidence="1 2">NRRL Y-17804</strain>
    </source>
</reference>
<evidence type="ECO:0000313" key="1">
    <source>
        <dbReference type="EMBL" id="GAO51897.1"/>
    </source>
</evidence>
<gene>
    <name evidence="1" type="ORF">G7K_5985-t1</name>
</gene>
<name>A0A0E9NPW0_SAICN</name>
<dbReference type="AlphaFoldDB" id="A0A0E9NPW0"/>
<organism evidence="1 2">
    <name type="scientific">Saitoella complicata (strain BCRC 22490 / CBS 7301 / JCM 7358 / NBRC 10748 / NRRL Y-17804)</name>
    <dbReference type="NCBI Taxonomy" id="698492"/>
    <lineage>
        <taxon>Eukaryota</taxon>
        <taxon>Fungi</taxon>
        <taxon>Dikarya</taxon>
        <taxon>Ascomycota</taxon>
        <taxon>Taphrinomycotina</taxon>
        <taxon>Taphrinomycotina incertae sedis</taxon>
        <taxon>Saitoella</taxon>
    </lineage>
</organism>
<comment type="caution">
    <text evidence="1">The sequence shown here is derived from an EMBL/GenBank/DDBJ whole genome shotgun (WGS) entry which is preliminary data.</text>
</comment>
<reference evidence="1 2" key="2">
    <citation type="journal article" date="2014" name="J. Gen. Appl. Microbiol.">
        <title>The early diverging ascomycetous budding yeast Saitoella complicata has three histone deacetylases belonging to the Clr6, Hos2, and Rpd3 lineages.</title>
        <authorList>
            <person name="Nishida H."/>
            <person name="Matsumoto T."/>
            <person name="Kondo S."/>
            <person name="Hamamoto M."/>
            <person name="Yoshikawa H."/>
        </authorList>
    </citation>
    <scope>NUCLEOTIDE SEQUENCE [LARGE SCALE GENOMIC DNA]</scope>
    <source>
        <strain evidence="1 2">NRRL Y-17804</strain>
    </source>
</reference>
<reference evidence="1 2" key="3">
    <citation type="journal article" date="2015" name="Genome Announc.">
        <title>Draft Genome Sequence of the Archiascomycetous Yeast Saitoella complicata.</title>
        <authorList>
            <person name="Yamauchi K."/>
            <person name="Kondo S."/>
            <person name="Hamamoto M."/>
            <person name="Takahashi Y."/>
            <person name="Ogura Y."/>
            <person name="Hayashi T."/>
            <person name="Nishida H."/>
        </authorList>
    </citation>
    <scope>NUCLEOTIDE SEQUENCE [LARGE SCALE GENOMIC DNA]</scope>
    <source>
        <strain evidence="1 2">NRRL Y-17804</strain>
    </source>
</reference>
<protein>
    <submittedName>
        <fullName evidence="1">Uncharacterized protein</fullName>
    </submittedName>
</protein>